<dbReference type="InterPro" id="IPR050476">
    <property type="entry name" value="Insect_CytP450_Detox"/>
</dbReference>
<dbReference type="CDD" id="cd11056">
    <property type="entry name" value="CYP6-like"/>
    <property type="match status" value="1"/>
</dbReference>
<feature type="transmembrane region" description="Helical" evidence="15">
    <location>
        <begin position="6"/>
        <end position="27"/>
    </location>
</feature>
<proteinExistence type="inferred from homology"/>
<keyword evidence="9 14" id="KW-0560">Oxidoreductase</keyword>
<evidence type="ECO:0000313" key="17">
    <source>
        <dbReference type="Proteomes" id="UP000007819"/>
    </source>
</evidence>
<keyword evidence="6 13" id="KW-0479">Metal-binding</keyword>
<evidence type="ECO:0000256" key="15">
    <source>
        <dbReference type="SAM" id="Phobius"/>
    </source>
</evidence>
<evidence type="ECO:0000256" key="7">
    <source>
        <dbReference type="ARBA" id="ARBA00022824"/>
    </source>
</evidence>
<feature type="binding site" description="axial binding residue" evidence="13">
    <location>
        <position position="454"/>
    </location>
    <ligand>
        <name>heme</name>
        <dbReference type="ChEBI" id="CHEBI:30413"/>
    </ligand>
    <ligandPart>
        <name>Fe</name>
        <dbReference type="ChEBI" id="CHEBI:18248"/>
    </ligandPart>
</feature>
<evidence type="ECO:0000313" key="16">
    <source>
        <dbReference type="EnsemblMetazoa" id="XP_029344135.1"/>
    </source>
</evidence>
<dbReference type="Gene3D" id="1.10.630.10">
    <property type="entry name" value="Cytochrome P450"/>
    <property type="match status" value="1"/>
</dbReference>
<dbReference type="KEGG" id="api:100163313"/>
<reference evidence="17" key="1">
    <citation type="submission" date="2010-06" db="EMBL/GenBank/DDBJ databases">
        <authorList>
            <person name="Jiang H."/>
            <person name="Abraham K."/>
            <person name="Ali S."/>
            <person name="Alsbrooks S.L."/>
            <person name="Anim B.N."/>
            <person name="Anosike U.S."/>
            <person name="Attaway T."/>
            <person name="Bandaranaike D.P."/>
            <person name="Battles P.K."/>
            <person name="Bell S.N."/>
            <person name="Bell A.V."/>
            <person name="Beltran B."/>
            <person name="Bickham C."/>
            <person name="Bustamante Y."/>
            <person name="Caleb T."/>
            <person name="Canada A."/>
            <person name="Cardenas V."/>
            <person name="Carter K."/>
            <person name="Chacko J."/>
            <person name="Chandrabose M.N."/>
            <person name="Chavez D."/>
            <person name="Chavez A."/>
            <person name="Chen L."/>
            <person name="Chu H.-S."/>
            <person name="Claassen K.J."/>
            <person name="Cockrell R."/>
            <person name="Collins M."/>
            <person name="Cooper J.A."/>
            <person name="Cree A."/>
            <person name="Curry S.M."/>
            <person name="Da Y."/>
            <person name="Dao M.D."/>
            <person name="Das B."/>
            <person name="Davila M.-L."/>
            <person name="Davy-Carroll L."/>
            <person name="Denson S."/>
            <person name="Dinh H."/>
            <person name="Ebong V.E."/>
            <person name="Edwards J.R."/>
            <person name="Egan A."/>
            <person name="El-Daye J."/>
            <person name="Escobedo L."/>
            <person name="Fernandez S."/>
            <person name="Fernando P.R."/>
            <person name="Flagg N."/>
            <person name="Forbes L.D."/>
            <person name="Fowler R.G."/>
            <person name="Fu Q."/>
            <person name="Gabisi R.A."/>
            <person name="Ganer J."/>
            <person name="Garbino Pronczuk A."/>
            <person name="Garcia R.M."/>
            <person name="Garner T."/>
            <person name="Garrett T.E."/>
            <person name="Gonzalez D.A."/>
            <person name="Hamid H."/>
            <person name="Hawkins E.S."/>
            <person name="Hirani K."/>
            <person name="Hogues M.E."/>
            <person name="Hollins B."/>
            <person name="Hsiao C.-H."/>
            <person name="Jabil R."/>
            <person name="James M.L."/>
            <person name="Jhangiani S.N."/>
            <person name="Johnson B."/>
            <person name="Johnson Q."/>
            <person name="Joshi V."/>
            <person name="Kalu J.B."/>
            <person name="Kam C."/>
            <person name="Kashfia A."/>
            <person name="Keebler J."/>
            <person name="Kisamo H."/>
            <person name="Kovar C.L."/>
            <person name="Lago L.A."/>
            <person name="Lai C.-Y."/>
            <person name="Laidlaw J."/>
            <person name="Lara F."/>
            <person name="Le T.-K."/>
            <person name="Lee S.L."/>
            <person name="Legall F.H."/>
            <person name="Lemon S.J."/>
            <person name="Lewis L.R."/>
            <person name="Li B."/>
            <person name="Liu Y."/>
            <person name="Liu Y.-S."/>
            <person name="Lopez J."/>
            <person name="Lozado R.J."/>
            <person name="Lu J."/>
            <person name="Madu R.C."/>
            <person name="Maheshwari M."/>
            <person name="Maheshwari R."/>
            <person name="Malloy K."/>
            <person name="Martinez E."/>
            <person name="Mathew T."/>
            <person name="Mercado I.C."/>
            <person name="Mercado C."/>
            <person name="Meyer B."/>
            <person name="Montgomery K."/>
            <person name="Morgan M.B."/>
            <person name="Munidasa M."/>
            <person name="Nazareth L.V."/>
            <person name="Nelson J."/>
            <person name="Ng B.M."/>
            <person name="Nguyen N.B."/>
            <person name="Nguyen P.Q."/>
            <person name="Nguyen T."/>
            <person name="Obregon M."/>
            <person name="Okwuonu G.O."/>
            <person name="Onwere C.G."/>
            <person name="Orozco G."/>
            <person name="Parra A."/>
            <person name="Patel S."/>
            <person name="Patil S."/>
            <person name="Perez A."/>
            <person name="Perez Y."/>
            <person name="Pham C."/>
            <person name="Primus E.L."/>
            <person name="Pu L.-L."/>
            <person name="Puazo M."/>
            <person name="Qin X."/>
            <person name="Quiroz J.B."/>
            <person name="Reese J."/>
            <person name="Richards S."/>
            <person name="Rives C.M."/>
            <person name="Robberts R."/>
            <person name="Ruiz S.J."/>
            <person name="Ruiz M.J."/>
            <person name="Santibanez J."/>
            <person name="Schneider B.W."/>
            <person name="Sisson I."/>
            <person name="Smith M."/>
            <person name="Sodergren E."/>
            <person name="Song X.-Z."/>
            <person name="Song B.B."/>
            <person name="Summersgill H."/>
            <person name="Thelus R."/>
            <person name="Thornton R.D."/>
            <person name="Trejos Z.Y."/>
            <person name="Usmani K."/>
            <person name="Vattathil S."/>
            <person name="Villasana D."/>
            <person name="Walker D.L."/>
            <person name="Wang S."/>
            <person name="Wang K."/>
            <person name="White C.S."/>
            <person name="Williams A.C."/>
            <person name="Williamson J."/>
            <person name="Wilson K."/>
            <person name="Woghiren I.O."/>
            <person name="Woodworth J.R."/>
            <person name="Worley K.C."/>
            <person name="Wright R.A."/>
            <person name="Wu W."/>
            <person name="Young L."/>
            <person name="Zhang L."/>
            <person name="Zhang J."/>
            <person name="Zhu Y."/>
            <person name="Muzny D.M."/>
            <person name="Weinstock G."/>
            <person name="Gibbs R.A."/>
        </authorList>
    </citation>
    <scope>NUCLEOTIDE SEQUENCE [LARGE SCALE GENOMIC DNA]</scope>
    <source>
        <strain evidence="17">LSR1</strain>
    </source>
</reference>
<evidence type="ECO:0000256" key="2">
    <source>
        <dbReference type="ARBA" id="ARBA00004174"/>
    </source>
</evidence>
<dbReference type="RefSeq" id="XP_029344135.1">
    <property type="nucleotide sequence ID" value="XM_029488275.1"/>
</dbReference>
<dbReference type="SUPFAM" id="SSF48264">
    <property type="entry name" value="Cytochrome P450"/>
    <property type="match status" value="1"/>
</dbReference>
<keyword evidence="10 13" id="KW-0408">Iron</keyword>
<dbReference type="InterPro" id="IPR001128">
    <property type="entry name" value="Cyt_P450"/>
</dbReference>
<accession>A0A8R2NNI4</accession>
<dbReference type="GeneID" id="100163313"/>
<reference evidence="16" key="2">
    <citation type="submission" date="2022-06" db="UniProtKB">
        <authorList>
            <consortium name="EnsemblMetazoa"/>
        </authorList>
    </citation>
    <scope>IDENTIFICATION</scope>
</reference>
<protein>
    <recommendedName>
        <fullName evidence="18">Cytochrome P450</fullName>
    </recommendedName>
</protein>
<evidence type="ECO:0000256" key="14">
    <source>
        <dbReference type="RuleBase" id="RU000461"/>
    </source>
</evidence>
<keyword evidence="7" id="KW-0256">Endoplasmic reticulum</keyword>
<dbReference type="GO" id="GO:0005789">
    <property type="term" value="C:endoplasmic reticulum membrane"/>
    <property type="evidence" value="ECO:0007669"/>
    <property type="project" value="UniProtKB-SubCell"/>
</dbReference>
<dbReference type="PRINTS" id="PR00385">
    <property type="entry name" value="P450"/>
</dbReference>
<keyword evidence="17" id="KW-1185">Reference proteome</keyword>
<dbReference type="PANTHER" id="PTHR24292:SF54">
    <property type="entry name" value="CYP9F3-RELATED"/>
    <property type="match status" value="1"/>
</dbReference>
<dbReference type="InterPro" id="IPR036396">
    <property type="entry name" value="Cyt_P450_sf"/>
</dbReference>
<evidence type="ECO:0000256" key="5">
    <source>
        <dbReference type="ARBA" id="ARBA00022617"/>
    </source>
</evidence>
<dbReference type="InterPro" id="IPR017972">
    <property type="entry name" value="Cyt_P450_CS"/>
</dbReference>
<comment type="similarity">
    <text evidence="4 14">Belongs to the cytochrome P450 family.</text>
</comment>
<evidence type="ECO:0000256" key="10">
    <source>
        <dbReference type="ARBA" id="ARBA00023004"/>
    </source>
</evidence>
<dbReference type="Pfam" id="PF00067">
    <property type="entry name" value="p450"/>
    <property type="match status" value="1"/>
</dbReference>
<dbReference type="AlphaFoldDB" id="A0A8R2NNI4"/>
<name>A0A8R2NNI4_ACYPI</name>
<dbReference type="EnsemblMetazoa" id="XM_029488275.1">
    <property type="protein sequence ID" value="XP_029344135.1"/>
    <property type="gene ID" value="LOC100163313"/>
</dbReference>
<evidence type="ECO:0000256" key="12">
    <source>
        <dbReference type="ARBA" id="ARBA00023136"/>
    </source>
</evidence>
<dbReference type="InterPro" id="IPR002401">
    <property type="entry name" value="Cyt_P450_E_grp-I"/>
</dbReference>
<comment type="subcellular location">
    <subcellularLocation>
        <location evidence="3">Endoplasmic reticulum membrane</location>
        <topology evidence="3">Peripheral membrane protein</topology>
    </subcellularLocation>
    <subcellularLocation>
        <location evidence="2">Microsome membrane</location>
        <topology evidence="2">Peripheral membrane protein</topology>
    </subcellularLocation>
</comment>
<evidence type="ECO:0000256" key="6">
    <source>
        <dbReference type="ARBA" id="ARBA00022723"/>
    </source>
</evidence>
<keyword evidence="12 15" id="KW-0472">Membrane</keyword>
<dbReference type="GO" id="GO:0004497">
    <property type="term" value="F:monooxygenase activity"/>
    <property type="evidence" value="ECO:0007669"/>
    <property type="project" value="UniProtKB-KW"/>
</dbReference>
<evidence type="ECO:0000256" key="9">
    <source>
        <dbReference type="ARBA" id="ARBA00023002"/>
    </source>
</evidence>
<evidence type="ECO:0000256" key="1">
    <source>
        <dbReference type="ARBA" id="ARBA00001971"/>
    </source>
</evidence>
<dbReference type="FunFam" id="1.10.630.10:FF:000042">
    <property type="entry name" value="Cytochrome P450"/>
    <property type="match status" value="1"/>
</dbReference>
<dbReference type="GO" id="GO:0020037">
    <property type="term" value="F:heme binding"/>
    <property type="evidence" value="ECO:0007669"/>
    <property type="project" value="InterPro"/>
</dbReference>
<keyword evidence="11 14" id="KW-0503">Monooxygenase</keyword>
<evidence type="ECO:0000256" key="8">
    <source>
        <dbReference type="ARBA" id="ARBA00022848"/>
    </source>
</evidence>
<dbReference type="PROSITE" id="PS00086">
    <property type="entry name" value="CYTOCHROME_P450"/>
    <property type="match status" value="1"/>
</dbReference>
<keyword evidence="5 13" id="KW-0349">Heme</keyword>
<organism evidence="16 17">
    <name type="scientific">Acyrthosiphon pisum</name>
    <name type="common">Pea aphid</name>
    <dbReference type="NCBI Taxonomy" id="7029"/>
    <lineage>
        <taxon>Eukaryota</taxon>
        <taxon>Metazoa</taxon>
        <taxon>Ecdysozoa</taxon>
        <taxon>Arthropoda</taxon>
        <taxon>Hexapoda</taxon>
        <taxon>Insecta</taxon>
        <taxon>Pterygota</taxon>
        <taxon>Neoptera</taxon>
        <taxon>Paraneoptera</taxon>
        <taxon>Hemiptera</taxon>
        <taxon>Sternorrhyncha</taxon>
        <taxon>Aphidomorpha</taxon>
        <taxon>Aphidoidea</taxon>
        <taxon>Aphididae</taxon>
        <taxon>Macrosiphini</taxon>
        <taxon>Acyrthosiphon</taxon>
    </lineage>
</organism>
<dbReference type="GO" id="GO:0005506">
    <property type="term" value="F:iron ion binding"/>
    <property type="evidence" value="ECO:0007669"/>
    <property type="project" value="InterPro"/>
</dbReference>
<evidence type="ECO:0008006" key="18">
    <source>
        <dbReference type="Google" id="ProtNLM"/>
    </source>
</evidence>
<evidence type="ECO:0000256" key="3">
    <source>
        <dbReference type="ARBA" id="ARBA00004406"/>
    </source>
</evidence>
<dbReference type="GO" id="GO:0016705">
    <property type="term" value="F:oxidoreductase activity, acting on paired donors, with incorporation or reduction of molecular oxygen"/>
    <property type="evidence" value="ECO:0007669"/>
    <property type="project" value="InterPro"/>
</dbReference>
<evidence type="ECO:0000256" key="11">
    <source>
        <dbReference type="ARBA" id="ARBA00023033"/>
    </source>
</evidence>
<sequence length="511" mass="59365">MTMFTANWWINFITPCTIIVTIAYYFCVSTFKKWEQLNVPYIKPIPLFGNLLNVALGKDHPLDFYNKIYHKFAAHKYAGVFQMRTPYLMVRDPEIINDMLIKDFSSFPDRGIYSDFVAEPFSNHLFFMENPQWKIIRNKLTPAFTSGKLKMMYDQIKECSDELMKTIDIELIKNDDEIEVRDIIGKYSTDVIGTCAFGLKLNAIKDDESPFRKHGKTLFEPSLRALFKELCLMIAPALLKVIKVKDFPTDATDFLHTVFKETITYRQKNKIVRNDIFQCLIQVRNDLVLNADLSKNEKFTETQIVANAFAMFAAGFETVSSAISYCLYELALNKSIQDRVREDIELKLSNNDGQINHELLIDLNYLDMVIAETLRKYPPVVALFRKASQTYRVPNDSLIIEKGQKIIIPIYALHYDSKYYTDPEKFIPERFSAEEKAKRPSGIHLPFGDGPRICIGGKRFAEMEMKLAFVEILTKFEVFPCEKTEIPLKYSNKVFTLMPKHGIWLRFKRIN</sequence>
<evidence type="ECO:0000256" key="4">
    <source>
        <dbReference type="ARBA" id="ARBA00010617"/>
    </source>
</evidence>
<dbReference type="OrthoDB" id="2789670at2759"/>
<dbReference type="PANTHER" id="PTHR24292">
    <property type="entry name" value="CYTOCHROME P450"/>
    <property type="match status" value="1"/>
</dbReference>
<keyword evidence="8" id="KW-0492">Microsome</keyword>
<dbReference type="PRINTS" id="PR00463">
    <property type="entry name" value="EP450I"/>
</dbReference>
<evidence type="ECO:0000256" key="13">
    <source>
        <dbReference type="PIRSR" id="PIRSR602401-1"/>
    </source>
</evidence>
<keyword evidence="15" id="KW-1133">Transmembrane helix</keyword>
<keyword evidence="15" id="KW-0812">Transmembrane</keyword>
<comment type="cofactor">
    <cofactor evidence="1 13">
        <name>heme</name>
        <dbReference type="ChEBI" id="CHEBI:30413"/>
    </cofactor>
</comment>
<dbReference type="Proteomes" id="UP000007819">
    <property type="component" value="Chromosome A1"/>
</dbReference>